<dbReference type="EMBL" id="RQYT01000003">
    <property type="protein sequence ID" value="RRD50947.1"/>
    <property type="molecule type" value="Genomic_DNA"/>
</dbReference>
<keyword evidence="2" id="KW-0812">Transmembrane</keyword>
<dbReference type="RefSeq" id="WP_125226895.1">
    <property type="nucleotide sequence ID" value="NZ_RQYT01000003.1"/>
</dbReference>
<protein>
    <submittedName>
        <fullName evidence="5">CAP domain-containing protein</fullName>
    </submittedName>
</protein>
<dbReference type="InterPro" id="IPR014044">
    <property type="entry name" value="CAP_dom"/>
</dbReference>
<feature type="compositionally biased region" description="Low complexity" evidence="1">
    <location>
        <begin position="219"/>
        <end position="235"/>
    </location>
</feature>
<dbReference type="InterPro" id="IPR035940">
    <property type="entry name" value="CAP_sf"/>
</dbReference>
<evidence type="ECO:0000256" key="1">
    <source>
        <dbReference type="SAM" id="MobiDB-lite"/>
    </source>
</evidence>
<dbReference type="AlphaFoldDB" id="A0A3P1WZ49"/>
<feature type="transmembrane region" description="Helical" evidence="2">
    <location>
        <begin position="305"/>
        <end position="325"/>
    </location>
</feature>
<proteinExistence type="predicted"/>
<evidence type="ECO:0000313" key="5">
    <source>
        <dbReference type="EMBL" id="RRD50947.1"/>
    </source>
</evidence>
<sequence>MRFIHLAAAVALLVSAGATTTHAAPPMTAPAVLPMEGNTTESWARTILDKVNELRSSQGLSPVTRYQELDAVAVDWSQQMAARATLEHRPNFSSHYPAGFTYAAENVAMHGGSGDMGTKMFELWRDSPGHYANMVNPEINSIGIGLAFDSVNNAWYATQNFAAYSASDAGALTRVGSEAPRPTPTPEEPPSESPSPSSPAPEPSRSREESTPPPSDPVTPRSASPSASPSRTQQADPDDGGEPAPSESVTTPVAVPQELSEDSQPSAPAPAPTPEPEPTAAESSLVKDPVPPVAVAEFEDSPTPWAWIVIGTVVAGGAIAGLVLLTRRLF</sequence>
<evidence type="ECO:0000256" key="3">
    <source>
        <dbReference type="SAM" id="SignalP"/>
    </source>
</evidence>
<dbReference type="PANTHER" id="PTHR31157:SF1">
    <property type="entry name" value="SCP DOMAIN-CONTAINING PROTEIN"/>
    <property type="match status" value="1"/>
</dbReference>
<feature type="compositionally biased region" description="Pro residues" evidence="1">
    <location>
        <begin position="181"/>
        <end position="202"/>
    </location>
</feature>
<dbReference type="Gene3D" id="3.40.33.10">
    <property type="entry name" value="CAP"/>
    <property type="match status" value="1"/>
</dbReference>
<feature type="compositionally biased region" description="Pro residues" evidence="1">
    <location>
        <begin position="267"/>
        <end position="277"/>
    </location>
</feature>
<feature type="chain" id="PRO_5018299435" evidence="3">
    <location>
        <begin position="24"/>
        <end position="330"/>
    </location>
</feature>
<evidence type="ECO:0000256" key="2">
    <source>
        <dbReference type="SAM" id="Phobius"/>
    </source>
</evidence>
<gene>
    <name evidence="5" type="ORF">EII35_02550</name>
</gene>
<feature type="domain" description="SCP" evidence="4">
    <location>
        <begin position="48"/>
        <end position="161"/>
    </location>
</feature>
<feature type="signal peptide" evidence="3">
    <location>
        <begin position="1"/>
        <end position="23"/>
    </location>
</feature>
<reference evidence="5 6" key="1">
    <citation type="submission" date="2018-11" db="EMBL/GenBank/DDBJ databases">
        <title>Genomes From Bacteria Associated with the Canine Oral Cavity: a Test Case for Automated Genome-Based Taxonomic Assignment.</title>
        <authorList>
            <person name="Coil D.A."/>
            <person name="Jospin G."/>
            <person name="Darling A.E."/>
            <person name="Wallis C."/>
            <person name="Davis I.J."/>
            <person name="Harris S."/>
            <person name="Eisen J.A."/>
            <person name="Holcombe L.J."/>
            <person name="O'Flynn C."/>
        </authorList>
    </citation>
    <scope>NUCLEOTIDE SEQUENCE [LARGE SCALE GENOMIC DNA]</scope>
    <source>
        <strain evidence="5 6">OH2822_COT-296</strain>
    </source>
</reference>
<accession>A0A3P1WZ49</accession>
<keyword evidence="2" id="KW-1133">Transmembrane helix</keyword>
<name>A0A3P1WZ49_9ACTN</name>
<feature type="region of interest" description="Disordered" evidence="1">
    <location>
        <begin position="174"/>
        <end position="288"/>
    </location>
</feature>
<keyword evidence="2" id="KW-0472">Membrane</keyword>
<comment type="caution">
    <text evidence="5">The sequence shown here is derived from an EMBL/GenBank/DDBJ whole genome shotgun (WGS) entry which is preliminary data.</text>
</comment>
<dbReference type="Proteomes" id="UP000280935">
    <property type="component" value="Unassembled WGS sequence"/>
</dbReference>
<dbReference type="SUPFAM" id="SSF55797">
    <property type="entry name" value="PR-1-like"/>
    <property type="match status" value="1"/>
</dbReference>
<dbReference type="PANTHER" id="PTHR31157">
    <property type="entry name" value="SCP DOMAIN-CONTAINING PROTEIN"/>
    <property type="match status" value="1"/>
</dbReference>
<dbReference type="OrthoDB" id="68195at2"/>
<dbReference type="CDD" id="cd05379">
    <property type="entry name" value="CAP_bacterial"/>
    <property type="match status" value="1"/>
</dbReference>
<dbReference type="Pfam" id="PF00188">
    <property type="entry name" value="CAP"/>
    <property type="match status" value="1"/>
</dbReference>
<evidence type="ECO:0000259" key="4">
    <source>
        <dbReference type="Pfam" id="PF00188"/>
    </source>
</evidence>
<evidence type="ECO:0000313" key="6">
    <source>
        <dbReference type="Proteomes" id="UP000280935"/>
    </source>
</evidence>
<keyword evidence="3" id="KW-0732">Signal</keyword>
<organism evidence="5 6">
    <name type="scientific">Arachnia propionica</name>
    <dbReference type="NCBI Taxonomy" id="1750"/>
    <lineage>
        <taxon>Bacteria</taxon>
        <taxon>Bacillati</taxon>
        <taxon>Actinomycetota</taxon>
        <taxon>Actinomycetes</taxon>
        <taxon>Propionibacteriales</taxon>
        <taxon>Propionibacteriaceae</taxon>
        <taxon>Arachnia</taxon>
    </lineage>
</organism>